<dbReference type="Gene3D" id="1.25.40.10">
    <property type="entry name" value="Tetratricopeptide repeat domain"/>
    <property type="match status" value="1"/>
</dbReference>
<protein>
    <submittedName>
        <fullName evidence="5">Uncharacterized protein</fullName>
    </submittedName>
</protein>
<gene>
    <name evidence="5" type="ORF">HAND1043_LOCUS17801</name>
</gene>
<keyword evidence="1" id="KW-0677">Repeat</keyword>
<dbReference type="InterPro" id="IPR019734">
    <property type="entry name" value="TPR_rpt"/>
</dbReference>
<name>A0A6T8NBL4_HEMAN</name>
<keyword evidence="2 3" id="KW-0802">TPR repeat</keyword>
<feature type="region of interest" description="Disordered" evidence="4">
    <location>
        <begin position="823"/>
        <end position="845"/>
    </location>
</feature>
<feature type="compositionally biased region" description="Basic and acidic residues" evidence="4">
    <location>
        <begin position="1"/>
        <end position="16"/>
    </location>
</feature>
<dbReference type="InterPro" id="IPR011990">
    <property type="entry name" value="TPR-like_helical_dom_sf"/>
</dbReference>
<dbReference type="PROSITE" id="PS50005">
    <property type="entry name" value="TPR"/>
    <property type="match status" value="1"/>
</dbReference>
<dbReference type="Gene3D" id="1.10.238.10">
    <property type="entry name" value="EF-hand"/>
    <property type="match status" value="1"/>
</dbReference>
<accession>A0A6T8NBL4</accession>
<feature type="region of interest" description="Disordered" evidence="4">
    <location>
        <begin position="251"/>
        <end position="277"/>
    </location>
</feature>
<organism evidence="5">
    <name type="scientific">Hemiselmis andersenii</name>
    <name type="common">Cryptophyte alga</name>
    <dbReference type="NCBI Taxonomy" id="464988"/>
    <lineage>
        <taxon>Eukaryota</taxon>
        <taxon>Cryptophyceae</taxon>
        <taxon>Cryptomonadales</taxon>
        <taxon>Hemiselmidaceae</taxon>
        <taxon>Hemiselmis</taxon>
    </lineage>
</organism>
<feature type="repeat" description="TPR" evidence="3">
    <location>
        <begin position="898"/>
        <end position="931"/>
    </location>
</feature>
<dbReference type="Pfam" id="PF13424">
    <property type="entry name" value="TPR_12"/>
    <property type="match status" value="1"/>
</dbReference>
<evidence type="ECO:0000313" key="5">
    <source>
        <dbReference type="EMBL" id="CAD8751295.1"/>
    </source>
</evidence>
<feature type="region of interest" description="Disordered" evidence="4">
    <location>
        <begin position="1008"/>
        <end position="1037"/>
    </location>
</feature>
<feature type="compositionally biased region" description="Basic residues" evidence="4">
    <location>
        <begin position="1019"/>
        <end position="1037"/>
    </location>
</feature>
<dbReference type="SUPFAM" id="SSF48452">
    <property type="entry name" value="TPR-like"/>
    <property type="match status" value="1"/>
</dbReference>
<dbReference type="EMBL" id="HBFK01029263">
    <property type="protein sequence ID" value="CAD8751295.1"/>
    <property type="molecule type" value="Transcribed_RNA"/>
</dbReference>
<dbReference type="AlphaFoldDB" id="A0A6T8NBL4"/>
<reference evidence="5" key="1">
    <citation type="submission" date="2021-01" db="EMBL/GenBank/DDBJ databases">
        <authorList>
            <person name="Corre E."/>
            <person name="Pelletier E."/>
            <person name="Niang G."/>
            <person name="Scheremetjew M."/>
            <person name="Finn R."/>
            <person name="Kale V."/>
            <person name="Holt S."/>
            <person name="Cochrane G."/>
            <person name="Meng A."/>
            <person name="Brown T."/>
            <person name="Cohen L."/>
        </authorList>
    </citation>
    <scope>NUCLEOTIDE SEQUENCE</scope>
    <source>
        <strain evidence="5">CCMP441</strain>
    </source>
</reference>
<dbReference type="PANTHER" id="PTHR45641:SF19">
    <property type="entry name" value="NEPHROCYSTIN-3"/>
    <property type="match status" value="1"/>
</dbReference>
<evidence type="ECO:0000256" key="1">
    <source>
        <dbReference type="ARBA" id="ARBA00022737"/>
    </source>
</evidence>
<proteinExistence type="predicted"/>
<dbReference type="PANTHER" id="PTHR45641">
    <property type="entry name" value="TETRATRICOPEPTIDE REPEAT PROTEIN (AFU_ORTHOLOGUE AFUA_6G03870)"/>
    <property type="match status" value="1"/>
</dbReference>
<evidence type="ECO:0000256" key="3">
    <source>
        <dbReference type="PROSITE-ProRule" id="PRU00339"/>
    </source>
</evidence>
<evidence type="ECO:0000256" key="4">
    <source>
        <dbReference type="SAM" id="MobiDB-lite"/>
    </source>
</evidence>
<dbReference type="SMART" id="SM00028">
    <property type="entry name" value="TPR"/>
    <property type="match status" value="3"/>
</dbReference>
<feature type="region of interest" description="Disordered" evidence="4">
    <location>
        <begin position="1"/>
        <end position="38"/>
    </location>
</feature>
<feature type="compositionally biased region" description="Basic and acidic residues" evidence="4">
    <location>
        <begin position="260"/>
        <end position="270"/>
    </location>
</feature>
<evidence type="ECO:0000256" key="2">
    <source>
        <dbReference type="ARBA" id="ARBA00022803"/>
    </source>
</evidence>
<sequence>MAGDEEKGVKIADPKNDGAPAEVGEGEEGSEEELRAAGRPMVNPDVIFDRYRGNRGVSVQSWLKFCRDALLLDNSWTYYDALHAFDDLAEHDHDDGDGEEEYSLNDPSGRILGYDAFLLALRRVARQSSAVYEYGQHAKQTMDEAEALDEMEVRWTGLRQYVGEFLQANPRSDDDTLLVDFIYSEEVIAVIVECEYKFRRTYKRLLKQNGKIPKWEDLATTHRHMKMDQNSVQKFLRDLVPKELGGPIRQEDWSTALRASNHESTSKETSGKTSGEATLPEVMEMIFRCAMGGTGVSWAMRDETDTETERRHFDQERDGPMEAADRIRVLLEFVWDWLESERKMDDKESEDHTVLMEECPLYDTAHTDLQMIFMHYCTNEPYSEAMDYSNPLLTMPSTTLFRFCADAGFMDSRVTYTAIYERYTSLAAGKSPWEKRSINYSFFCRLLSGLARIKYQEARSVVAITMLLEQWLVPMVSLTITSTELKDFLFTEDMLSFFLIYETHIGKMFDKHATTREVILTRHGIEHTPGSAAPNALEEPHKKIKRAVVLDEDDGEEPTAKNERKQTKTMTLIDLNSFLKALRFVPDMLTVEEVPEIFDAVVNSNPHLQMAINDASMCLSQLLQALTSCALIMYSRPPYSSKYATREEKVLAMMEKVEVTYYSMYTRFMPLEPKSNFPAMEWKLTGMTKESQLREFLIARRLQRGMSLVAVTPKTHLLGDNEGIVSNGVAAQRQYAPIPERADGKRTVSLGMPSIVREQLFAPQAPYPVGPLMETALIHHNAARYKAAVETYLQALNTWNSMILEAAEHAKLGGTVGTLNSTVRSTKEAEDDGEPPLSPQQDDGQGVEMQNEIDNVQLLFFFISLGGVYESAGLDELALACYTEGRLIGDTVKGAEMALAYSAMGNVLFHLGQHTVALSFFQSALKIRESAIGERHMDTGLLYNNIGACYDLLNRVTEASESYGKACDVFQFEFGLTHPRTATAMRNLARVKQRRFDFHVSFAPRHPTPCPAKLLGGEKKKKGKKGKKGGGKGKKKK</sequence>